<reference evidence="12 13" key="1">
    <citation type="submission" date="2017-04" db="EMBL/GenBank/DDBJ databases">
        <authorList>
            <person name="Afonso C.L."/>
            <person name="Miller P.J."/>
            <person name="Scott M.A."/>
            <person name="Spackman E."/>
            <person name="Goraichik I."/>
            <person name="Dimitrov K.M."/>
            <person name="Suarez D.L."/>
            <person name="Swayne D.E."/>
        </authorList>
    </citation>
    <scope>NUCLEOTIDE SEQUENCE [LARGE SCALE GENOMIC DNA]</scope>
    <source>
        <strain evidence="12 13">DSM 12816</strain>
    </source>
</reference>
<evidence type="ECO:0000259" key="11">
    <source>
        <dbReference type="SMART" id="SM00984"/>
    </source>
</evidence>
<dbReference type="GO" id="GO:0051287">
    <property type="term" value="F:NAD binding"/>
    <property type="evidence" value="ECO:0007669"/>
    <property type="project" value="InterPro"/>
</dbReference>
<evidence type="ECO:0000256" key="5">
    <source>
        <dbReference type="ARBA" id="ARBA00023027"/>
    </source>
</evidence>
<comment type="pathway">
    <text evidence="1">Nucleotide-sugar biosynthesis; UDP-alpha-D-glucuronate biosynthesis; UDP-alpha-D-glucuronate from UDP-alpha-D-glucose: step 1/1.</text>
</comment>
<feature type="domain" description="UDP-glucose/GDP-mannose dehydrogenase C-terminal" evidence="11">
    <location>
        <begin position="311"/>
        <end position="413"/>
    </location>
</feature>
<sequence>MKIAVVGTGYVGLVTAVCLAHTGHEVRCLDRDETKISLLRRGVPPIFEAGVRELMEENKNSLIYTADPGEAIPGAEVIFICVGTPERADGYANLAAIYESAEEIAEHADRDCVVVVKSTVPMGTNEKLEKLLSSRIRRGIRLEVASNPEFLSQGTAVRDMLSGQRLVLGVESETAEAVLRRVYREFDVPILVSDRKTAEMIKYASNNFLALKISYINEIANLCEAVGADVETVALGMGMDERIGNRFLRSGVGYGGSCFPKDTKALHWLARYHDFELKTVKAAIEVNENQKIRLIKKARRYYPCLEGLNAAVLGLSFKPGTDDLRDAPSLQHVAVLLDNGVHVRVWDPAAMEGFRRLFTGSVRYCSSIGEALKDTDICFILTEWEEVRAFPLVMFPRLMKRPVVLDGRNCFDPGAAREAGIVYDSIGRRPVLGDVAQQ</sequence>
<keyword evidence="4 7" id="KW-0560">Oxidoreductase</keyword>
<evidence type="ECO:0000256" key="1">
    <source>
        <dbReference type="ARBA" id="ARBA00004701"/>
    </source>
</evidence>
<dbReference type="STRING" id="1122930.SAMN02745168_0561"/>
<proteinExistence type="inferred from homology"/>
<dbReference type="InterPro" id="IPR014026">
    <property type="entry name" value="UDP-Glc/GDP-Man_DH_dimer"/>
</dbReference>
<dbReference type="InterPro" id="IPR008927">
    <property type="entry name" value="6-PGluconate_DH-like_C_sf"/>
</dbReference>
<dbReference type="InterPro" id="IPR036220">
    <property type="entry name" value="UDP-Glc/GDP-Man_DH_C_sf"/>
</dbReference>
<comment type="catalytic activity">
    <reaction evidence="6 7">
        <text>UDP-alpha-D-glucose + 2 NAD(+) + H2O = UDP-alpha-D-glucuronate + 2 NADH + 3 H(+)</text>
        <dbReference type="Rhea" id="RHEA:23596"/>
        <dbReference type="ChEBI" id="CHEBI:15377"/>
        <dbReference type="ChEBI" id="CHEBI:15378"/>
        <dbReference type="ChEBI" id="CHEBI:57540"/>
        <dbReference type="ChEBI" id="CHEBI:57945"/>
        <dbReference type="ChEBI" id="CHEBI:58052"/>
        <dbReference type="ChEBI" id="CHEBI:58885"/>
        <dbReference type="EC" id="1.1.1.22"/>
    </reaction>
</comment>
<evidence type="ECO:0000256" key="7">
    <source>
        <dbReference type="PIRNR" id="PIRNR000124"/>
    </source>
</evidence>
<protein>
    <recommendedName>
        <fullName evidence="3 7">UDP-glucose 6-dehydrogenase</fullName>
        <ecNumber evidence="3 7">1.1.1.22</ecNumber>
    </recommendedName>
</protein>
<dbReference type="GO" id="GO:0006065">
    <property type="term" value="P:UDP-glucuronate biosynthetic process"/>
    <property type="evidence" value="ECO:0007669"/>
    <property type="project" value="UniProtKB-UniPathway"/>
</dbReference>
<gene>
    <name evidence="12" type="ORF">SAMN02745168_0561</name>
</gene>
<feature type="binding site" evidence="10">
    <location>
        <position position="35"/>
    </location>
    <ligand>
        <name>NAD(+)</name>
        <dbReference type="ChEBI" id="CHEBI:57540"/>
    </ligand>
</feature>
<dbReference type="Pfam" id="PF00984">
    <property type="entry name" value="UDPG_MGDP_dh"/>
    <property type="match status" value="1"/>
</dbReference>
<dbReference type="PANTHER" id="PTHR43750">
    <property type="entry name" value="UDP-GLUCOSE 6-DEHYDROGENASE TUAD"/>
    <property type="match status" value="1"/>
</dbReference>
<dbReference type="Gene3D" id="3.40.50.720">
    <property type="entry name" value="NAD(P)-binding Rossmann-like Domain"/>
    <property type="match status" value="2"/>
</dbReference>
<evidence type="ECO:0000256" key="10">
    <source>
        <dbReference type="PIRSR" id="PIRSR500134-3"/>
    </source>
</evidence>
<dbReference type="EMBL" id="FWXW01000001">
    <property type="protein sequence ID" value="SMC37726.1"/>
    <property type="molecule type" value="Genomic_DNA"/>
</dbReference>
<feature type="binding site" evidence="10">
    <location>
        <position position="325"/>
    </location>
    <ligand>
        <name>NAD(+)</name>
        <dbReference type="ChEBI" id="CHEBI:57540"/>
    </ligand>
</feature>
<keyword evidence="5 7" id="KW-0520">NAD</keyword>
<evidence type="ECO:0000313" key="13">
    <source>
        <dbReference type="Proteomes" id="UP000192790"/>
    </source>
</evidence>
<dbReference type="AlphaFoldDB" id="A0A1W1YNL9"/>
<feature type="binding site" evidence="10">
    <location>
        <position position="30"/>
    </location>
    <ligand>
        <name>NAD(+)</name>
        <dbReference type="ChEBI" id="CHEBI:57540"/>
    </ligand>
</feature>
<dbReference type="InterPro" id="IPR036291">
    <property type="entry name" value="NAD(P)-bd_dom_sf"/>
</dbReference>
<evidence type="ECO:0000256" key="6">
    <source>
        <dbReference type="ARBA" id="ARBA00047473"/>
    </source>
</evidence>
<dbReference type="Pfam" id="PF03720">
    <property type="entry name" value="UDPG_MGDP_dh_C"/>
    <property type="match status" value="1"/>
</dbReference>
<evidence type="ECO:0000256" key="8">
    <source>
        <dbReference type="PIRSR" id="PIRSR500134-1"/>
    </source>
</evidence>
<evidence type="ECO:0000256" key="2">
    <source>
        <dbReference type="ARBA" id="ARBA00006601"/>
    </source>
</evidence>
<feature type="binding site" evidence="10">
    <location>
        <position position="119"/>
    </location>
    <ligand>
        <name>NAD(+)</name>
        <dbReference type="ChEBI" id="CHEBI:57540"/>
    </ligand>
</feature>
<dbReference type="PANTHER" id="PTHR43750:SF3">
    <property type="entry name" value="UDP-GLUCOSE 6-DEHYDROGENASE TUAD"/>
    <property type="match status" value="1"/>
</dbReference>
<dbReference type="NCBIfam" id="TIGR03026">
    <property type="entry name" value="NDP-sugDHase"/>
    <property type="match status" value="1"/>
</dbReference>
<feature type="binding site" evidence="9">
    <location>
        <begin position="247"/>
        <end position="251"/>
    </location>
    <ligand>
        <name>substrate</name>
    </ligand>
</feature>
<dbReference type="InterPro" id="IPR014027">
    <property type="entry name" value="UDP-Glc/GDP-Man_DH_C"/>
</dbReference>
<dbReference type="InterPro" id="IPR028357">
    <property type="entry name" value="UDPglc_DH_bac"/>
</dbReference>
<feature type="binding site" evidence="10">
    <location>
        <position position="261"/>
    </location>
    <ligand>
        <name>NAD(+)</name>
        <dbReference type="ChEBI" id="CHEBI:57540"/>
    </ligand>
</feature>
<organism evidence="12 13">
    <name type="scientific">Papillibacter cinnamivorans DSM 12816</name>
    <dbReference type="NCBI Taxonomy" id="1122930"/>
    <lineage>
        <taxon>Bacteria</taxon>
        <taxon>Bacillati</taxon>
        <taxon>Bacillota</taxon>
        <taxon>Clostridia</taxon>
        <taxon>Eubacteriales</taxon>
        <taxon>Oscillospiraceae</taxon>
        <taxon>Papillibacter</taxon>
    </lineage>
</organism>
<comment type="similarity">
    <text evidence="2 7">Belongs to the UDP-glucose/GDP-mannose dehydrogenase family.</text>
</comment>
<evidence type="ECO:0000313" key="12">
    <source>
        <dbReference type="EMBL" id="SMC37726.1"/>
    </source>
</evidence>
<dbReference type="SUPFAM" id="SSF51735">
    <property type="entry name" value="NAD(P)-binding Rossmann-fold domains"/>
    <property type="match status" value="1"/>
</dbReference>
<dbReference type="Pfam" id="PF03721">
    <property type="entry name" value="UDPG_MGDP_dh_N"/>
    <property type="match status" value="1"/>
</dbReference>
<feature type="active site" description="Nucleophile" evidence="8">
    <location>
        <position position="258"/>
    </location>
</feature>
<feature type="binding site" evidence="9">
    <location>
        <position position="255"/>
    </location>
    <ligand>
        <name>substrate</name>
    </ligand>
</feature>
<dbReference type="OrthoDB" id="9803238at2"/>
<keyword evidence="13" id="KW-1185">Reference proteome</keyword>
<feature type="binding site" evidence="10">
    <location>
        <position position="84"/>
    </location>
    <ligand>
        <name>NAD(+)</name>
        <dbReference type="ChEBI" id="CHEBI:57540"/>
    </ligand>
</feature>
<dbReference type="EC" id="1.1.1.22" evidence="3 7"/>
<dbReference type="SUPFAM" id="SSF48179">
    <property type="entry name" value="6-phosphogluconate dehydrogenase C-terminal domain-like"/>
    <property type="match status" value="1"/>
</dbReference>
<evidence type="ECO:0000256" key="3">
    <source>
        <dbReference type="ARBA" id="ARBA00012954"/>
    </source>
</evidence>
<dbReference type="RefSeq" id="WP_084233195.1">
    <property type="nucleotide sequence ID" value="NZ_FWXW01000001.1"/>
</dbReference>
<name>A0A1W1YNL9_9FIRM</name>
<dbReference type="UniPathway" id="UPA00038">
    <property type="reaction ID" value="UER00491"/>
</dbReference>
<dbReference type="GO" id="GO:0000271">
    <property type="term" value="P:polysaccharide biosynthetic process"/>
    <property type="evidence" value="ECO:0007669"/>
    <property type="project" value="InterPro"/>
</dbReference>
<evidence type="ECO:0000256" key="9">
    <source>
        <dbReference type="PIRSR" id="PIRSR500134-2"/>
    </source>
</evidence>
<dbReference type="InterPro" id="IPR001732">
    <property type="entry name" value="UDP-Glc/GDP-Man_DH_N"/>
</dbReference>
<dbReference type="Gene3D" id="1.20.5.100">
    <property type="entry name" value="Cytochrome c1, transmembrane anchor, C-terminal"/>
    <property type="match status" value="1"/>
</dbReference>
<feature type="binding site" evidence="9">
    <location>
        <position position="202"/>
    </location>
    <ligand>
        <name>substrate</name>
    </ligand>
</feature>
<dbReference type="SMART" id="SM00984">
    <property type="entry name" value="UDPG_MGDP_dh_C"/>
    <property type="match status" value="1"/>
</dbReference>
<accession>A0A1W1YNL9</accession>
<dbReference type="PIRSF" id="PIRSF000124">
    <property type="entry name" value="UDPglc_GDPman_dh"/>
    <property type="match status" value="1"/>
</dbReference>
<dbReference type="InterPro" id="IPR017476">
    <property type="entry name" value="UDP-Glc/GDP-Man"/>
</dbReference>
<dbReference type="SUPFAM" id="SSF52413">
    <property type="entry name" value="UDP-glucose/GDP-mannose dehydrogenase C-terminal domain"/>
    <property type="match status" value="1"/>
</dbReference>
<dbReference type="PIRSF" id="PIRSF500134">
    <property type="entry name" value="UDPglc_DH_bac"/>
    <property type="match status" value="1"/>
</dbReference>
<dbReference type="GO" id="GO:0003979">
    <property type="term" value="F:UDP-glucose 6-dehydrogenase activity"/>
    <property type="evidence" value="ECO:0007669"/>
    <property type="project" value="UniProtKB-EC"/>
</dbReference>
<feature type="binding site" evidence="9">
    <location>
        <position position="318"/>
    </location>
    <ligand>
        <name>substrate</name>
    </ligand>
</feature>
<evidence type="ECO:0000256" key="4">
    <source>
        <dbReference type="ARBA" id="ARBA00023002"/>
    </source>
</evidence>
<dbReference type="Proteomes" id="UP000192790">
    <property type="component" value="Unassembled WGS sequence"/>
</dbReference>